<dbReference type="Proteomes" id="UP000053820">
    <property type="component" value="Unassembled WGS sequence"/>
</dbReference>
<organism evidence="2 3">
    <name type="scientific">Hydnomerulius pinastri MD-312</name>
    <dbReference type="NCBI Taxonomy" id="994086"/>
    <lineage>
        <taxon>Eukaryota</taxon>
        <taxon>Fungi</taxon>
        <taxon>Dikarya</taxon>
        <taxon>Basidiomycota</taxon>
        <taxon>Agaricomycotina</taxon>
        <taxon>Agaricomycetes</taxon>
        <taxon>Agaricomycetidae</taxon>
        <taxon>Boletales</taxon>
        <taxon>Boletales incertae sedis</taxon>
        <taxon>Leucogyrophana</taxon>
    </lineage>
</organism>
<sequence length="190" mass="21185">MSSFSATFGDWPSSLLMPSPRGSYGDDVMDSYPIPQTSGREFPLLPLPPVEEVDTTLNPLPHSSSQNEGIHSPPLSDHLLFFDDWELDEQVWATRWMNDPTKVQPLGYVSTNAKAMRDTLDYEHAETLPVAMWEDRDLTIGQVWSQDISFNASLGAWNAYVTCHGEFNPDTPNNLPIFEAARGVVSPLTS</sequence>
<proteinExistence type="predicted"/>
<reference evidence="2 3" key="1">
    <citation type="submission" date="2014-04" db="EMBL/GenBank/DDBJ databases">
        <title>Evolutionary Origins and Diversification of the Mycorrhizal Mutualists.</title>
        <authorList>
            <consortium name="DOE Joint Genome Institute"/>
            <consortium name="Mycorrhizal Genomics Consortium"/>
            <person name="Kohler A."/>
            <person name="Kuo A."/>
            <person name="Nagy L.G."/>
            <person name="Floudas D."/>
            <person name="Copeland A."/>
            <person name="Barry K.W."/>
            <person name="Cichocki N."/>
            <person name="Veneault-Fourrey C."/>
            <person name="LaButti K."/>
            <person name="Lindquist E.A."/>
            <person name="Lipzen A."/>
            <person name="Lundell T."/>
            <person name="Morin E."/>
            <person name="Murat C."/>
            <person name="Riley R."/>
            <person name="Ohm R."/>
            <person name="Sun H."/>
            <person name="Tunlid A."/>
            <person name="Henrissat B."/>
            <person name="Grigoriev I.V."/>
            <person name="Hibbett D.S."/>
            <person name="Martin F."/>
        </authorList>
    </citation>
    <scope>NUCLEOTIDE SEQUENCE [LARGE SCALE GENOMIC DNA]</scope>
    <source>
        <strain evidence="2 3">MD-312</strain>
    </source>
</reference>
<protein>
    <submittedName>
        <fullName evidence="2">Uncharacterized protein</fullName>
    </submittedName>
</protein>
<keyword evidence="3" id="KW-1185">Reference proteome</keyword>
<evidence type="ECO:0000256" key="1">
    <source>
        <dbReference type="SAM" id="MobiDB-lite"/>
    </source>
</evidence>
<evidence type="ECO:0000313" key="3">
    <source>
        <dbReference type="Proteomes" id="UP000053820"/>
    </source>
</evidence>
<dbReference type="AlphaFoldDB" id="A0A0C2PR83"/>
<dbReference type="EMBL" id="KN840260">
    <property type="protein sequence ID" value="KIJ57568.1"/>
    <property type="molecule type" value="Genomic_DNA"/>
</dbReference>
<evidence type="ECO:0000313" key="2">
    <source>
        <dbReference type="EMBL" id="KIJ57568.1"/>
    </source>
</evidence>
<feature type="compositionally biased region" description="Polar residues" evidence="1">
    <location>
        <begin position="55"/>
        <end position="69"/>
    </location>
</feature>
<gene>
    <name evidence="2" type="ORF">HYDPIDRAFT_191026</name>
</gene>
<accession>A0A0C2PR83</accession>
<dbReference type="HOGENOM" id="CLU_1428174_0_0_1"/>
<name>A0A0C2PR83_9AGAM</name>
<feature type="region of interest" description="Disordered" evidence="1">
    <location>
        <begin position="51"/>
        <end position="70"/>
    </location>
</feature>